<feature type="transmembrane region" description="Helical" evidence="1">
    <location>
        <begin position="22"/>
        <end position="45"/>
    </location>
</feature>
<keyword evidence="1" id="KW-1133">Transmembrane helix</keyword>
<evidence type="ECO:0000313" key="2">
    <source>
        <dbReference type="EMBL" id="QHS88494.1"/>
    </source>
</evidence>
<name>A0A6C0B9L6_9ZZZZ</name>
<proteinExistence type="predicted"/>
<reference evidence="2" key="1">
    <citation type="journal article" date="2020" name="Nature">
        <title>Giant virus diversity and host interactions through global metagenomics.</title>
        <authorList>
            <person name="Schulz F."/>
            <person name="Roux S."/>
            <person name="Paez-Espino D."/>
            <person name="Jungbluth S."/>
            <person name="Walsh D.A."/>
            <person name="Denef V.J."/>
            <person name="McMahon K.D."/>
            <person name="Konstantinidis K.T."/>
            <person name="Eloe-Fadrosh E.A."/>
            <person name="Kyrpides N.C."/>
            <person name="Woyke T."/>
        </authorList>
    </citation>
    <scope>NUCLEOTIDE SEQUENCE</scope>
    <source>
        <strain evidence="2">GVMAG-M-3300010158-55</strain>
    </source>
</reference>
<evidence type="ECO:0000256" key="1">
    <source>
        <dbReference type="SAM" id="Phobius"/>
    </source>
</evidence>
<accession>A0A6C0B9L6</accession>
<protein>
    <submittedName>
        <fullName evidence="2">Uncharacterized protein</fullName>
    </submittedName>
</protein>
<organism evidence="2">
    <name type="scientific">viral metagenome</name>
    <dbReference type="NCBI Taxonomy" id="1070528"/>
    <lineage>
        <taxon>unclassified sequences</taxon>
        <taxon>metagenomes</taxon>
        <taxon>organismal metagenomes</taxon>
    </lineage>
</organism>
<dbReference type="EMBL" id="MN739097">
    <property type="protein sequence ID" value="QHS88494.1"/>
    <property type="molecule type" value="Genomic_DNA"/>
</dbReference>
<keyword evidence="1" id="KW-0812">Transmembrane</keyword>
<sequence>MKSVIYVWKNNSIHRSKLCDDFFQLIQTTCYLHYLSVIMSFILYVDTQHHSISKVLTVLNHPHMKLISDNKIPVVHDLDYYIQSIDSDILYFCSTTSLPFKLNKPSIEFIQRILMPSPTLILRILPIQV</sequence>
<dbReference type="AlphaFoldDB" id="A0A6C0B9L6"/>
<keyword evidence="1" id="KW-0472">Membrane</keyword>